<comment type="caution">
    <text evidence="12">The sequence shown here is derived from an EMBL/GenBank/DDBJ whole genome shotgun (WGS) entry which is preliminary data.</text>
</comment>
<dbReference type="GO" id="GO:0004650">
    <property type="term" value="F:polygalacturonase activity"/>
    <property type="evidence" value="ECO:0007669"/>
    <property type="project" value="InterPro"/>
</dbReference>
<comment type="similarity">
    <text evidence="1 9">Belongs to the glycosyl hydrolase 28 family.</text>
</comment>
<feature type="region of interest" description="Disordered" evidence="10">
    <location>
        <begin position="32"/>
        <end position="58"/>
    </location>
</feature>
<feature type="compositionally biased region" description="Polar residues" evidence="10">
    <location>
        <begin position="45"/>
        <end position="55"/>
    </location>
</feature>
<evidence type="ECO:0000256" key="5">
    <source>
        <dbReference type="ARBA" id="ARBA00023277"/>
    </source>
</evidence>
<keyword evidence="7" id="KW-0624">Polysaccharide degradation</keyword>
<keyword evidence="2" id="KW-0677">Repeat</keyword>
<dbReference type="EMBL" id="JARAWN010000395">
    <property type="protein sequence ID" value="MDX3135357.1"/>
    <property type="molecule type" value="Genomic_DNA"/>
</dbReference>
<evidence type="ECO:0000313" key="12">
    <source>
        <dbReference type="EMBL" id="MDX3135357.1"/>
    </source>
</evidence>
<dbReference type="InterPro" id="IPR011050">
    <property type="entry name" value="Pectin_lyase_fold/virulence"/>
</dbReference>
<dbReference type="Pfam" id="PF05345">
    <property type="entry name" value="He_PIG"/>
    <property type="match status" value="1"/>
</dbReference>
<dbReference type="InterPro" id="IPR012334">
    <property type="entry name" value="Pectin_lyas_fold"/>
</dbReference>
<dbReference type="PANTHER" id="PTHR31736">
    <property type="match status" value="1"/>
</dbReference>
<keyword evidence="3 9" id="KW-0378">Hydrolase</keyword>
<dbReference type="Gene3D" id="2.60.40.10">
    <property type="entry name" value="Immunoglobulins"/>
    <property type="match status" value="1"/>
</dbReference>
<dbReference type="Proteomes" id="UP001273589">
    <property type="component" value="Unassembled WGS sequence"/>
</dbReference>
<accession>A0AAJ2PXS2</accession>
<keyword evidence="5" id="KW-0119">Carbohydrate metabolism</keyword>
<gene>
    <name evidence="12" type="ORF">PV367_37460</name>
</gene>
<keyword evidence="11" id="KW-0732">Signal</keyword>
<dbReference type="SUPFAM" id="SSF51126">
    <property type="entry name" value="Pectin lyase-like"/>
    <property type="match status" value="1"/>
</dbReference>
<dbReference type="InterPro" id="IPR013783">
    <property type="entry name" value="Ig-like_fold"/>
</dbReference>
<evidence type="ECO:0000256" key="9">
    <source>
        <dbReference type="RuleBase" id="RU361169"/>
    </source>
</evidence>
<evidence type="ECO:0000256" key="10">
    <source>
        <dbReference type="SAM" id="MobiDB-lite"/>
    </source>
</evidence>
<dbReference type="Pfam" id="PF00295">
    <property type="entry name" value="Glyco_hydro_28"/>
    <property type="match status" value="1"/>
</dbReference>
<protein>
    <submittedName>
        <fullName evidence="12">Ig domain-containing protein</fullName>
    </submittedName>
</protein>
<keyword evidence="6 9" id="KW-0326">Glycosidase</keyword>
<evidence type="ECO:0000313" key="13">
    <source>
        <dbReference type="Proteomes" id="UP001273589"/>
    </source>
</evidence>
<dbReference type="PANTHER" id="PTHR31736:SF9">
    <property type="entry name" value="ENDO-XYLOGALACTURONAN HYDROLASE A-RELATED"/>
    <property type="match status" value="1"/>
</dbReference>
<dbReference type="SUPFAM" id="SSF49313">
    <property type="entry name" value="Cadherin-like"/>
    <property type="match status" value="1"/>
</dbReference>
<feature type="chain" id="PRO_5042555382" evidence="11">
    <location>
        <begin position="38"/>
        <end position="613"/>
    </location>
</feature>
<evidence type="ECO:0000256" key="4">
    <source>
        <dbReference type="ARBA" id="ARBA00023180"/>
    </source>
</evidence>
<keyword evidence="4" id="KW-0325">Glycoprotein</keyword>
<dbReference type="RefSeq" id="WP_319697760.1">
    <property type="nucleotide sequence ID" value="NZ_JARAWN010000395.1"/>
</dbReference>
<dbReference type="GO" id="GO:0000272">
    <property type="term" value="P:polysaccharide catabolic process"/>
    <property type="evidence" value="ECO:0007669"/>
    <property type="project" value="UniProtKB-KW"/>
</dbReference>
<evidence type="ECO:0000256" key="2">
    <source>
        <dbReference type="ARBA" id="ARBA00022737"/>
    </source>
</evidence>
<sequence>MSDTQGTGPSRRILLQAAGATAAAYSLLGTATGTASAADRPRTDGPQTDSPQTDTPKADRLVVYPVPTGLPLNASFSVRARTPGGAWQSVPVLRARTKTINEKTGAGIVRSSSVASLDFHGTVEVQVTSSKGAVPSARIRPLSYGTAHEAAGDTITFSLTEPRNLSIEIGDADGGAFDLYDNLHLHANPIEKWRPEEDDPDVIYFGPGIHTVTDNVVKVPSGKTVYLAGGAVLKARVEFSHVENARLLGRGIIHDSDAATLVAFSRNIEIDGILALNPKTGYSCTIGQSQQVTVRNLHSYSFGQWGDGIDVFSSEDVLIEGVFMRNSDDCIAIYAHRWDYYGDCRNVTVRNSTLWADVAHPVNMGTHGNPEKPETIENIVFSNIDVLQHREPQVLYQGCFALNPGDSNLIRNVRIQDVRVEDFTWGQLLNMRVMANRYNASPGRGIEDVYVRNLTYDGTHASMAVLTGYDADRPIKDLTFQNLTVNGTVVHDRMKKPGWYLTTDMVPMFANEHVQNLRFLDADTAAATTAPEITSAGEVTATKKRVLNHLVTATGLPTSFAAEGLPRGLSIDTRTGLISGVPSRSPGSCTVTVSATNSAGTATKSVKFTVLHP</sequence>
<evidence type="ECO:0000256" key="7">
    <source>
        <dbReference type="ARBA" id="ARBA00023326"/>
    </source>
</evidence>
<reference evidence="12" key="1">
    <citation type="journal article" date="2023" name="Microb. Genom.">
        <title>Mesoterricola silvestris gen. nov., sp. nov., Mesoterricola sediminis sp. nov., Geothrix oryzae sp. nov., Geothrix edaphica sp. nov., Geothrix rubra sp. nov., and Geothrix limicola sp. nov., six novel members of Acidobacteriota isolated from soils.</title>
        <authorList>
            <person name="Weisberg A.J."/>
            <person name="Pearce E."/>
            <person name="Kramer C.G."/>
            <person name="Chang J.H."/>
            <person name="Clarke C.R."/>
        </authorList>
    </citation>
    <scope>NUCLEOTIDE SEQUENCE</scope>
    <source>
        <strain evidence="12">ND06-05F</strain>
    </source>
</reference>
<feature type="signal peptide" evidence="11">
    <location>
        <begin position="1"/>
        <end position="37"/>
    </location>
</feature>
<dbReference type="AlphaFoldDB" id="A0AAJ2PXS2"/>
<evidence type="ECO:0000256" key="1">
    <source>
        <dbReference type="ARBA" id="ARBA00008834"/>
    </source>
</evidence>
<name>A0AAJ2PXS2_9ACTN</name>
<dbReference type="Gene3D" id="2.160.20.10">
    <property type="entry name" value="Single-stranded right-handed beta-helix, Pectin lyase-like"/>
    <property type="match status" value="1"/>
</dbReference>
<comment type="function">
    <text evidence="8">Pectinolytic enzyme involved in the degradation of xylogalacturonan (xga), a galacturonan backbone heavily substituted with xylose, and which is one important component of the hairy regions of pectin. Activity requires a galacturonic acid backbone substituted with xylose.</text>
</comment>
<dbReference type="PROSITE" id="PS51318">
    <property type="entry name" value="TAT"/>
    <property type="match status" value="1"/>
</dbReference>
<evidence type="ECO:0000256" key="6">
    <source>
        <dbReference type="ARBA" id="ARBA00023295"/>
    </source>
</evidence>
<proteinExistence type="inferred from homology"/>
<organism evidence="12 13">
    <name type="scientific">Streptomyces europaeiscabiei</name>
    <dbReference type="NCBI Taxonomy" id="146819"/>
    <lineage>
        <taxon>Bacteria</taxon>
        <taxon>Bacillati</taxon>
        <taxon>Actinomycetota</taxon>
        <taxon>Actinomycetes</taxon>
        <taxon>Kitasatosporales</taxon>
        <taxon>Streptomycetaceae</taxon>
        <taxon>Streptomyces</taxon>
    </lineage>
</organism>
<dbReference type="GO" id="GO:0005509">
    <property type="term" value="F:calcium ion binding"/>
    <property type="evidence" value="ECO:0007669"/>
    <property type="project" value="InterPro"/>
</dbReference>
<dbReference type="InterPro" id="IPR015919">
    <property type="entry name" value="Cadherin-like_sf"/>
</dbReference>
<evidence type="ECO:0000256" key="8">
    <source>
        <dbReference type="ARBA" id="ARBA00037278"/>
    </source>
</evidence>
<dbReference type="GO" id="GO:0016020">
    <property type="term" value="C:membrane"/>
    <property type="evidence" value="ECO:0007669"/>
    <property type="project" value="InterPro"/>
</dbReference>
<evidence type="ECO:0000256" key="3">
    <source>
        <dbReference type="ARBA" id="ARBA00022801"/>
    </source>
</evidence>
<dbReference type="InterPro" id="IPR000743">
    <property type="entry name" value="Glyco_hydro_28"/>
</dbReference>
<evidence type="ECO:0000256" key="11">
    <source>
        <dbReference type="SAM" id="SignalP"/>
    </source>
</evidence>
<dbReference type="InterPro" id="IPR006311">
    <property type="entry name" value="TAT_signal"/>
</dbReference>